<name>A0AAV5SUY6_9BILA</name>
<gene>
    <name evidence="1" type="ORF">PENTCL1PPCAC_9090</name>
</gene>
<evidence type="ECO:0000313" key="2">
    <source>
        <dbReference type="Proteomes" id="UP001432027"/>
    </source>
</evidence>
<dbReference type="EMBL" id="BTSX01000002">
    <property type="protein sequence ID" value="GMS86915.1"/>
    <property type="molecule type" value="Genomic_DNA"/>
</dbReference>
<accession>A0AAV5SUY6</accession>
<protein>
    <submittedName>
        <fullName evidence="1">Uncharacterized protein</fullName>
    </submittedName>
</protein>
<feature type="non-terminal residue" evidence="1">
    <location>
        <position position="90"/>
    </location>
</feature>
<proteinExistence type="predicted"/>
<dbReference type="AlphaFoldDB" id="A0AAV5SUY6"/>
<keyword evidence="2" id="KW-1185">Reference proteome</keyword>
<organism evidence="1 2">
    <name type="scientific">Pristionchus entomophagus</name>
    <dbReference type="NCBI Taxonomy" id="358040"/>
    <lineage>
        <taxon>Eukaryota</taxon>
        <taxon>Metazoa</taxon>
        <taxon>Ecdysozoa</taxon>
        <taxon>Nematoda</taxon>
        <taxon>Chromadorea</taxon>
        <taxon>Rhabditida</taxon>
        <taxon>Rhabditina</taxon>
        <taxon>Diplogasteromorpha</taxon>
        <taxon>Diplogasteroidea</taxon>
        <taxon>Neodiplogasteridae</taxon>
        <taxon>Pristionchus</taxon>
    </lineage>
</organism>
<comment type="caution">
    <text evidence="1">The sequence shown here is derived from an EMBL/GenBank/DDBJ whole genome shotgun (WGS) entry which is preliminary data.</text>
</comment>
<evidence type="ECO:0000313" key="1">
    <source>
        <dbReference type="EMBL" id="GMS86915.1"/>
    </source>
</evidence>
<sequence>EAAKQMQSKYTRDNGDTDYFVYESSERNDLAKLIRLRFYGFRREEIGYSIDETKAAIKIKKMIVQASGGLQSTVLMNTAYMSTITCEDGI</sequence>
<dbReference type="Proteomes" id="UP001432027">
    <property type="component" value="Unassembled WGS sequence"/>
</dbReference>
<reference evidence="1" key="1">
    <citation type="submission" date="2023-10" db="EMBL/GenBank/DDBJ databases">
        <title>Genome assembly of Pristionchus species.</title>
        <authorList>
            <person name="Yoshida K."/>
            <person name="Sommer R.J."/>
        </authorList>
    </citation>
    <scope>NUCLEOTIDE SEQUENCE</scope>
    <source>
        <strain evidence="1">RS0144</strain>
    </source>
</reference>
<feature type="non-terminal residue" evidence="1">
    <location>
        <position position="1"/>
    </location>
</feature>